<dbReference type="InterPro" id="IPR013087">
    <property type="entry name" value="Znf_C2H2_type"/>
</dbReference>
<dbReference type="SUPFAM" id="SSF57667">
    <property type="entry name" value="beta-beta-alpha zinc fingers"/>
    <property type="match status" value="1"/>
</dbReference>
<keyword evidence="11" id="KW-1185">Reference proteome</keyword>
<sequence>MQASPWAPRMARIVPYVASGSLSPLQGNIQTLSDDDPAYQQWINNLWQPFDLGSFRPPQPTILDSPPQILPGIMMQSPSMSDMSDPLSQHSPEFDSPTSLPISPLMERRGSGADRNVPSSSRNSVPTPYSRCRCPKNGGKPSRHWRTACPYNPNRTEARLFECNICGQKFNRKDNLTRHLRNRHNTEPEPEADGTL</sequence>
<dbReference type="OrthoDB" id="654211at2759"/>
<evidence type="ECO:0000256" key="5">
    <source>
        <dbReference type="ARBA" id="ARBA00022833"/>
    </source>
</evidence>
<reference evidence="10 11" key="1">
    <citation type="submission" date="2014-04" db="EMBL/GenBank/DDBJ databases">
        <authorList>
            <consortium name="DOE Joint Genome Institute"/>
            <person name="Kuo A."/>
            <person name="Girlanda M."/>
            <person name="Perotto S."/>
            <person name="Kohler A."/>
            <person name="Nagy L.G."/>
            <person name="Floudas D."/>
            <person name="Copeland A."/>
            <person name="Barry K.W."/>
            <person name="Cichocki N."/>
            <person name="Veneault-Fourrey C."/>
            <person name="LaButti K."/>
            <person name="Lindquist E.A."/>
            <person name="Lipzen A."/>
            <person name="Lundell T."/>
            <person name="Morin E."/>
            <person name="Murat C."/>
            <person name="Sun H."/>
            <person name="Tunlid A."/>
            <person name="Henrissat B."/>
            <person name="Grigoriev I.V."/>
            <person name="Hibbett D.S."/>
            <person name="Martin F."/>
            <person name="Nordberg H.P."/>
            <person name="Cantor M.N."/>
            <person name="Hua S.X."/>
        </authorList>
    </citation>
    <scope>NUCLEOTIDE SEQUENCE [LARGE SCALE GENOMIC DNA]</scope>
    <source>
        <strain evidence="10 11">MUT 4182</strain>
    </source>
</reference>
<dbReference type="Pfam" id="PF00096">
    <property type="entry name" value="zf-C2H2"/>
    <property type="match status" value="1"/>
</dbReference>
<evidence type="ECO:0000259" key="9">
    <source>
        <dbReference type="PROSITE" id="PS50157"/>
    </source>
</evidence>
<dbReference type="FunFam" id="3.30.160.60:FF:000145">
    <property type="entry name" value="Zinc finger protein 574"/>
    <property type="match status" value="1"/>
</dbReference>
<dbReference type="GO" id="GO:0005634">
    <property type="term" value="C:nucleus"/>
    <property type="evidence" value="ECO:0007669"/>
    <property type="project" value="UniProtKB-SubCell"/>
</dbReference>
<keyword evidence="5" id="KW-0862">Zinc</keyword>
<dbReference type="EMBL" id="KN823216">
    <property type="protein sequence ID" value="KIO19529.1"/>
    <property type="molecule type" value="Genomic_DNA"/>
</dbReference>
<dbReference type="PROSITE" id="PS00028">
    <property type="entry name" value="ZINC_FINGER_C2H2_1"/>
    <property type="match status" value="1"/>
</dbReference>
<evidence type="ECO:0000256" key="3">
    <source>
        <dbReference type="ARBA" id="ARBA00022737"/>
    </source>
</evidence>
<keyword evidence="6" id="KW-0539">Nucleus</keyword>
<protein>
    <recommendedName>
        <fullName evidence="9">C2H2-type domain-containing protein</fullName>
    </recommendedName>
</protein>
<proteinExistence type="predicted"/>
<feature type="domain" description="C2H2-type" evidence="9">
    <location>
        <begin position="161"/>
        <end position="189"/>
    </location>
</feature>
<evidence type="ECO:0000256" key="6">
    <source>
        <dbReference type="ARBA" id="ARBA00023242"/>
    </source>
</evidence>
<feature type="compositionally biased region" description="Low complexity" evidence="8">
    <location>
        <begin position="78"/>
        <end position="89"/>
    </location>
</feature>
<gene>
    <name evidence="10" type="ORF">M407DRAFT_146942</name>
</gene>
<evidence type="ECO:0000256" key="2">
    <source>
        <dbReference type="ARBA" id="ARBA00022723"/>
    </source>
</evidence>
<dbReference type="SMART" id="SM00355">
    <property type="entry name" value="ZnF_C2H2"/>
    <property type="match status" value="1"/>
</dbReference>
<evidence type="ECO:0000313" key="10">
    <source>
        <dbReference type="EMBL" id="KIO19529.1"/>
    </source>
</evidence>
<feature type="region of interest" description="Disordered" evidence="8">
    <location>
        <begin position="78"/>
        <end position="144"/>
    </location>
</feature>
<organism evidence="10 11">
    <name type="scientific">Tulasnella calospora MUT 4182</name>
    <dbReference type="NCBI Taxonomy" id="1051891"/>
    <lineage>
        <taxon>Eukaryota</taxon>
        <taxon>Fungi</taxon>
        <taxon>Dikarya</taxon>
        <taxon>Basidiomycota</taxon>
        <taxon>Agaricomycotina</taxon>
        <taxon>Agaricomycetes</taxon>
        <taxon>Cantharellales</taxon>
        <taxon>Tulasnellaceae</taxon>
        <taxon>Tulasnella</taxon>
    </lineage>
</organism>
<evidence type="ECO:0000256" key="7">
    <source>
        <dbReference type="PROSITE-ProRule" id="PRU00042"/>
    </source>
</evidence>
<keyword evidence="2" id="KW-0479">Metal-binding</keyword>
<keyword evidence="4 7" id="KW-0863">Zinc-finger</keyword>
<dbReference type="AlphaFoldDB" id="A0A0C3Q7K2"/>
<dbReference type="PROSITE" id="PS50157">
    <property type="entry name" value="ZINC_FINGER_C2H2_2"/>
    <property type="match status" value="1"/>
</dbReference>
<evidence type="ECO:0000256" key="8">
    <source>
        <dbReference type="SAM" id="MobiDB-lite"/>
    </source>
</evidence>
<dbReference type="Gene3D" id="3.30.160.60">
    <property type="entry name" value="Classic Zinc Finger"/>
    <property type="match status" value="1"/>
</dbReference>
<dbReference type="GO" id="GO:0008270">
    <property type="term" value="F:zinc ion binding"/>
    <property type="evidence" value="ECO:0007669"/>
    <property type="project" value="UniProtKB-KW"/>
</dbReference>
<evidence type="ECO:0000256" key="1">
    <source>
        <dbReference type="ARBA" id="ARBA00004123"/>
    </source>
</evidence>
<feature type="region of interest" description="Disordered" evidence="8">
    <location>
        <begin position="177"/>
        <end position="196"/>
    </location>
</feature>
<comment type="subcellular location">
    <subcellularLocation>
        <location evidence="1">Nucleus</location>
    </subcellularLocation>
</comment>
<keyword evidence="3" id="KW-0677">Repeat</keyword>
<dbReference type="InterPro" id="IPR036236">
    <property type="entry name" value="Znf_C2H2_sf"/>
</dbReference>
<evidence type="ECO:0000313" key="11">
    <source>
        <dbReference type="Proteomes" id="UP000054248"/>
    </source>
</evidence>
<accession>A0A0C3Q7K2</accession>
<dbReference type="HOGENOM" id="CLU_1391148_0_0_1"/>
<evidence type="ECO:0000256" key="4">
    <source>
        <dbReference type="ARBA" id="ARBA00022771"/>
    </source>
</evidence>
<name>A0A0C3Q7K2_9AGAM</name>
<reference evidence="11" key="2">
    <citation type="submission" date="2015-01" db="EMBL/GenBank/DDBJ databases">
        <title>Evolutionary Origins and Diversification of the Mycorrhizal Mutualists.</title>
        <authorList>
            <consortium name="DOE Joint Genome Institute"/>
            <consortium name="Mycorrhizal Genomics Consortium"/>
            <person name="Kohler A."/>
            <person name="Kuo A."/>
            <person name="Nagy L.G."/>
            <person name="Floudas D."/>
            <person name="Copeland A."/>
            <person name="Barry K.W."/>
            <person name="Cichocki N."/>
            <person name="Veneault-Fourrey C."/>
            <person name="LaButti K."/>
            <person name="Lindquist E.A."/>
            <person name="Lipzen A."/>
            <person name="Lundell T."/>
            <person name="Morin E."/>
            <person name="Murat C."/>
            <person name="Riley R."/>
            <person name="Ohm R."/>
            <person name="Sun H."/>
            <person name="Tunlid A."/>
            <person name="Henrissat B."/>
            <person name="Grigoriev I.V."/>
            <person name="Hibbett D.S."/>
            <person name="Martin F."/>
        </authorList>
    </citation>
    <scope>NUCLEOTIDE SEQUENCE [LARGE SCALE GENOMIC DNA]</scope>
    <source>
        <strain evidence="11">MUT 4182</strain>
    </source>
</reference>
<feature type="compositionally biased region" description="Polar residues" evidence="8">
    <location>
        <begin position="117"/>
        <end position="127"/>
    </location>
</feature>
<dbReference type="Proteomes" id="UP000054248">
    <property type="component" value="Unassembled WGS sequence"/>
</dbReference>